<protein>
    <submittedName>
        <fullName evidence="1">Uncharacterized protein</fullName>
    </submittedName>
</protein>
<reference evidence="1 2" key="1">
    <citation type="submission" date="2019-03" db="EMBL/GenBank/DDBJ databases">
        <title>The genome sequence of a newly discovered highly antifungal drug resistant Aspergillus species, Aspergillus tanneri NIH 1004.</title>
        <authorList>
            <person name="Mounaud S."/>
            <person name="Singh I."/>
            <person name="Joardar V."/>
            <person name="Pakala S."/>
            <person name="Pakala S."/>
            <person name="Venepally P."/>
            <person name="Hoover J."/>
            <person name="Nierman W."/>
            <person name="Chung J."/>
            <person name="Losada L."/>
        </authorList>
    </citation>
    <scope>NUCLEOTIDE SEQUENCE [LARGE SCALE GENOMIC DNA]</scope>
    <source>
        <strain evidence="1 2">NIH1004</strain>
    </source>
</reference>
<dbReference type="Proteomes" id="UP000308092">
    <property type="component" value="Unassembled WGS sequence"/>
</dbReference>
<sequence>MNIPAGYGNVYWGEDNCLYDEGSNLKQYGCATATN</sequence>
<gene>
    <name evidence="1" type="ORF">EYZ11_005199</name>
</gene>
<dbReference type="VEuPathDB" id="FungiDB:EYZ11_005199"/>
<dbReference type="AlphaFoldDB" id="A0A4S3JIK0"/>
<keyword evidence="2" id="KW-1185">Reference proteome</keyword>
<evidence type="ECO:0000313" key="2">
    <source>
        <dbReference type="Proteomes" id="UP000308092"/>
    </source>
</evidence>
<organism evidence="1 2">
    <name type="scientific">Aspergillus tanneri</name>
    <dbReference type="NCBI Taxonomy" id="1220188"/>
    <lineage>
        <taxon>Eukaryota</taxon>
        <taxon>Fungi</taxon>
        <taxon>Dikarya</taxon>
        <taxon>Ascomycota</taxon>
        <taxon>Pezizomycotina</taxon>
        <taxon>Eurotiomycetes</taxon>
        <taxon>Eurotiomycetidae</taxon>
        <taxon>Eurotiales</taxon>
        <taxon>Aspergillaceae</taxon>
        <taxon>Aspergillus</taxon>
        <taxon>Aspergillus subgen. Circumdati</taxon>
    </lineage>
</organism>
<evidence type="ECO:0000313" key="1">
    <source>
        <dbReference type="EMBL" id="THC95339.1"/>
    </source>
</evidence>
<proteinExistence type="predicted"/>
<name>A0A4S3JIK0_9EURO</name>
<comment type="caution">
    <text evidence="1">The sequence shown here is derived from an EMBL/GenBank/DDBJ whole genome shotgun (WGS) entry which is preliminary data.</text>
</comment>
<accession>A0A4S3JIK0</accession>
<dbReference type="EMBL" id="SOSA01000162">
    <property type="protein sequence ID" value="THC95339.1"/>
    <property type="molecule type" value="Genomic_DNA"/>
</dbReference>